<evidence type="ECO:0000313" key="2">
    <source>
        <dbReference type="EMBL" id="EXC16207.1"/>
    </source>
</evidence>
<sequence>MWRPVEVSMRTNVVERKDGSLMAAEERRREMAKWARESDAAQIQNLEGVELPSLSKRLLHQSGIRARLFSVMMANNRAGNHHSNGEERGVPALWAAVHNLDQRFDGFAENVERLLNLVEDRTLNQQRPRRAREGVFPPNRPFVRQEHQ</sequence>
<dbReference type="AlphaFoldDB" id="W9SLH9"/>
<protein>
    <submittedName>
        <fullName evidence="2">Uncharacterized protein</fullName>
    </submittedName>
</protein>
<reference evidence="3" key="1">
    <citation type="submission" date="2013-01" db="EMBL/GenBank/DDBJ databases">
        <title>Draft Genome Sequence of a Mulberry Tree, Morus notabilis C.K. Schneid.</title>
        <authorList>
            <person name="He N."/>
            <person name="Zhao S."/>
        </authorList>
    </citation>
    <scope>NUCLEOTIDE SEQUENCE</scope>
</reference>
<proteinExistence type="predicted"/>
<gene>
    <name evidence="2" type="ORF">L484_024378</name>
</gene>
<name>W9SLH9_9ROSA</name>
<dbReference type="Proteomes" id="UP000030645">
    <property type="component" value="Unassembled WGS sequence"/>
</dbReference>
<evidence type="ECO:0000313" key="3">
    <source>
        <dbReference type="Proteomes" id="UP000030645"/>
    </source>
</evidence>
<organism evidence="2 3">
    <name type="scientific">Morus notabilis</name>
    <dbReference type="NCBI Taxonomy" id="981085"/>
    <lineage>
        <taxon>Eukaryota</taxon>
        <taxon>Viridiplantae</taxon>
        <taxon>Streptophyta</taxon>
        <taxon>Embryophyta</taxon>
        <taxon>Tracheophyta</taxon>
        <taxon>Spermatophyta</taxon>
        <taxon>Magnoliopsida</taxon>
        <taxon>eudicotyledons</taxon>
        <taxon>Gunneridae</taxon>
        <taxon>Pentapetalae</taxon>
        <taxon>rosids</taxon>
        <taxon>fabids</taxon>
        <taxon>Rosales</taxon>
        <taxon>Moraceae</taxon>
        <taxon>Moreae</taxon>
        <taxon>Morus</taxon>
    </lineage>
</organism>
<accession>W9SLH9</accession>
<dbReference type="EMBL" id="KE345789">
    <property type="protein sequence ID" value="EXC16207.1"/>
    <property type="molecule type" value="Genomic_DNA"/>
</dbReference>
<keyword evidence="3" id="KW-1185">Reference proteome</keyword>
<evidence type="ECO:0000256" key="1">
    <source>
        <dbReference type="SAM" id="MobiDB-lite"/>
    </source>
</evidence>
<feature type="region of interest" description="Disordered" evidence="1">
    <location>
        <begin position="126"/>
        <end position="148"/>
    </location>
</feature>